<name>A0AAP5H1V4_PAEAM</name>
<dbReference type="SUPFAM" id="SSF55729">
    <property type="entry name" value="Acyl-CoA N-acyltransferases (Nat)"/>
    <property type="match status" value="1"/>
</dbReference>
<comment type="caution">
    <text evidence="1">The sequence shown here is derived from an EMBL/GenBank/DDBJ whole genome shotgun (WGS) entry which is preliminary data.</text>
</comment>
<dbReference type="RefSeq" id="WP_310141327.1">
    <property type="nucleotide sequence ID" value="NZ_JAVDTR010000008.1"/>
</dbReference>
<sequence>MNEVSIRRAISSDYSGVSALMDELHRMHVEARPDVYRPLQPRMSQQEFEDLLNAEHRYLYVAEATEQGGICGYVSAQLNKIQNVELLMDREVLYINEIITDQM</sequence>
<proteinExistence type="predicted"/>
<dbReference type="AlphaFoldDB" id="A0AAP5H1V4"/>
<dbReference type="InterPro" id="IPR016181">
    <property type="entry name" value="Acyl_CoA_acyltransferase"/>
</dbReference>
<dbReference type="Proteomes" id="UP001254832">
    <property type="component" value="Unassembled WGS sequence"/>
</dbReference>
<evidence type="ECO:0000313" key="2">
    <source>
        <dbReference type="Proteomes" id="UP001254832"/>
    </source>
</evidence>
<protein>
    <recommendedName>
        <fullName evidence="3">GNAT family N-acetyltransferase</fullName>
    </recommendedName>
</protein>
<organism evidence="1 2">
    <name type="scientific">Paenibacillus amylolyticus</name>
    <dbReference type="NCBI Taxonomy" id="1451"/>
    <lineage>
        <taxon>Bacteria</taxon>
        <taxon>Bacillati</taxon>
        <taxon>Bacillota</taxon>
        <taxon>Bacilli</taxon>
        <taxon>Bacillales</taxon>
        <taxon>Paenibacillaceae</taxon>
        <taxon>Paenibacillus</taxon>
    </lineage>
</organism>
<dbReference type="EMBL" id="JAVDTR010000008">
    <property type="protein sequence ID" value="MDR6724725.1"/>
    <property type="molecule type" value="Genomic_DNA"/>
</dbReference>
<evidence type="ECO:0000313" key="1">
    <source>
        <dbReference type="EMBL" id="MDR6724725.1"/>
    </source>
</evidence>
<accession>A0AAP5H1V4</accession>
<reference evidence="1" key="1">
    <citation type="submission" date="2023-07" db="EMBL/GenBank/DDBJ databases">
        <title>Sorghum-associated microbial communities from plants grown in Nebraska, USA.</title>
        <authorList>
            <person name="Schachtman D."/>
        </authorList>
    </citation>
    <scope>NUCLEOTIDE SEQUENCE</scope>
    <source>
        <strain evidence="1">BE80</strain>
    </source>
</reference>
<gene>
    <name evidence="1" type="ORF">J2W91_003193</name>
</gene>
<evidence type="ECO:0008006" key="3">
    <source>
        <dbReference type="Google" id="ProtNLM"/>
    </source>
</evidence>
<dbReference type="Gene3D" id="3.40.630.30">
    <property type="match status" value="1"/>
</dbReference>